<dbReference type="STRING" id="181874.A0A409YT47"/>
<evidence type="ECO:0000256" key="7">
    <source>
        <dbReference type="ARBA" id="ARBA00023002"/>
    </source>
</evidence>
<keyword evidence="8" id="KW-0520">NAD</keyword>
<dbReference type="InterPro" id="IPR024084">
    <property type="entry name" value="IsoPropMal-DH-like_dom"/>
</dbReference>
<dbReference type="GO" id="GO:0051287">
    <property type="term" value="F:NAD binding"/>
    <property type="evidence" value="ECO:0007669"/>
    <property type="project" value="InterPro"/>
</dbReference>
<evidence type="ECO:0000256" key="6">
    <source>
        <dbReference type="ARBA" id="ARBA00022842"/>
    </source>
</evidence>
<dbReference type="InterPro" id="IPR011829">
    <property type="entry name" value="TTC_DH"/>
</dbReference>
<comment type="similarity">
    <text evidence="3">Belongs to the isocitrate and isopropylmalate dehydrogenases family.</text>
</comment>
<comment type="catalytic activity">
    <reaction evidence="10">
        <text>(R)-malate + NAD(+) = pyruvate + CO2 + NADH</text>
        <dbReference type="Rhea" id="RHEA:18365"/>
        <dbReference type="ChEBI" id="CHEBI:15361"/>
        <dbReference type="ChEBI" id="CHEBI:15588"/>
        <dbReference type="ChEBI" id="CHEBI:16526"/>
        <dbReference type="ChEBI" id="CHEBI:57540"/>
        <dbReference type="ChEBI" id="CHEBI:57945"/>
        <dbReference type="EC" id="1.1.1.83"/>
    </reaction>
</comment>
<proteinExistence type="inferred from homology"/>
<protein>
    <recommendedName>
        <fullName evidence="4">D-malate dehydrogenase (decarboxylating)</fullName>
        <ecNumber evidence="4">1.1.1.83</ecNumber>
    </recommendedName>
</protein>
<evidence type="ECO:0000256" key="2">
    <source>
        <dbReference type="ARBA" id="ARBA00001946"/>
    </source>
</evidence>
<keyword evidence="14" id="KW-1185">Reference proteome</keyword>
<dbReference type="InParanoid" id="A0A409YT47"/>
<accession>A0A409YT47</accession>
<comment type="caution">
    <text evidence="13">The sequence shown here is derived from an EMBL/GenBank/DDBJ whole genome shotgun (WGS) entry which is preliminary data.</text>
</comment>
<comment type="cofactor">
    <cofactor evidence="2">
        <name>Mg(2+)</name>
        <dbReference type="ChEBI" id="CHEBI:18420"/>
    </cofactor>
</comment>
<dbReference type="Proteomes" id="UP000284842">
    <property type="component" value="Unassembled WGS sequence"/>
</dbReference>
<dbReference type="PANTHER" id="PTHR43275:SF1">
    <property type="entry name" value="D-MALATE DEHYDROGENASE [DECARBOXYLATING]"/>
    <property type="match status" value="1"/>
</dbReference>
<keyword evidence="9" id="KW-0464">Manganese</keyword>
<reference evidence="13 14" key="1">
    <citation type="journal article" date="2018" name="Evol. Lett.">
        <title>Horizontal gene cluster transfer increased hallucinogenic mushroom diversity.</title>
        <authorList>
            <person name="Reynolds H.T."/>
            <person name="Vijayakumar V."/>
            <person name="Gluck-Thaler E."/>
            <person name="Korotkin H.B."/>
            <person name="Matheny P.B."/>
            <person name="Slot J.C."/>
        </authorList>
    </citation>
    <scope>NUCLEOTIDE SEQUENCE [LARGE SCALE GENOMIC DNA]</scope>
    <source>
        <strain evidence="13 14">2629</strain>
    </source>
</reference>
<dbReference type="InterPro" id="IPR019818">
    <property type="entry name" value="IsoCit/isopropylmalate_DH_CS"/>
</dbReference>
<evidence type="ECO:0000256" key="11">
    <source>
        <dbReference type="SAM" id="MobiDB-lite"/>
    </source>
</evidence>
<keyword evidence="7" id="KW-0560">Oxidoreductase</keyword>
<dbReference type="InterPro" id="IPR050501">
    <property type="entry name" value="ICDH/IPMDH"/>
</dbReference>
<comment type="cofactor">
    <cofactor evidence="1">
        <name>Mn(2+)</name>
        <dbReference type="ChEBI" id="CHEBI:29035"/>
    </cofactor>
</comment>
<keyword evidence="5" id="KW-0479">Metal-binding</keyword>
<dbReference type="GO" id="GO:0000287">
    <property type="term" value="F:magnesium ion binding"/>
    <property type="evidence" value="ECO:0007669"/>
    <property type="project" value="InterPro"/>
</dbReference>
<evidence type="ECO:0000256" key="1">
    <source>
        <dbReference type="ARBA" id="ARBA00001936"/>
    </source>
</evidence>
<dbReference type="EMBL" id="NHTK01000693">
    <property type="protein sequence ID" value="PPR06197.1"/>
    <property type="molecule type" value="Genomic_DNA"/>
</dbReference>
<dbReference type="SUPFAM" id="SSF53659">
    <property type="entry name" value="Isocitrate/Isopropylmalate dehydrogenase-like"/>
    <property type="match status" value="1"/>
</dbReference>
<dbReference type="Gene3D" id="3.40.718.10">
    <property type="entry name" value="Isopropylmalate Dehydrogenase"/>
    <property type="match status" value="1"/>
</dbReference>
<feature type="region of interest" description="Disordered" evidence="11">
    <location>
        <begin position="402"/>
        <end position="426"/>
    </location>
</feature>
<feature type="non-terminal residue" evidence="13">
    <location>
        <position position="1"/>
    </location>
</feature>
<dbReference type="OrthoDB" id="10261637at2759"/>
<feature type="region of interest" description="Disordered" evidence="11">
    <location>
        <begin position="1"/>
        <end position="28"/>
    </location>
</feature>
<dbReference type="GO" id="GO:0046553">
    <property type="term" value="F:D-malate dehydrogenase (decarboxylating) (NAD+) activity"/>
    <property type="evidence" value="ECO:0007669"/>
    <property type="project" value="UniProtKB-EC"/>
</dbReference>
<evidence type="ECO:0000256" key="8">
    <source>
        <dbReference type="ARBA" id="ARBA00023027"/>
    </source>
</evidence>
<dbReference type="PANTHER" id="PTHR43275">
    <property type="entry name" value="D-MALATE DEHYDROGENASE [DECARBOXYLATING]"/>
    <property type="match status" value="1"/>
</dbReference>
<gene>
    <name evidence="13" type="ORF">CVT24_000642</name>
</gene>
<keyword evidence="6" id="KW-0460">Magnesium</keyword>
<dbReference type="EC" id="1.1.1.83" evidence="4"/>
<evidence type="ECO:0000256" key="4">
    <source>
        <dbReference type="ARBA" id="ARBA00013126"/>
    </source>
</evidence>
<evidence type="ECO:0000256" key="9">
    <source>
        <dbReference type="ARBA" id="ARBA00023211"/>
    </source>
</evidence>
<evidence type="ECO:0000313" key="14">
    <source>
        <dbReference type="Proteomes" id="UP000284842"/>
    </source>
</evidence>
<dbReference type="SMART" id="SM01329">
    <property type="entry name" value="Iso_dh"/>
    <property type="match status" value="1"/>
</dbReference>
<sequence length="439" mass="48380">ATQGVGLPAVRQLPSPQTPHRNRVANRKVAQSRTYDDGRFTSCSEGPTSTYRHIMSTSTRSYTIAVLPGDGIGLEVMPPALRCLETAATLCGFQFNFKHYEWASCTYYHKHGKMMPDNWKELLQECDAIYFGAVGDPATVPDHISLWGSLLLFRREFDQYINLRPCRLIDGVTSPLANRDGKQIDFVTVRENTEGEYSSIGGRIFEGTSRETVIQNTVFTRTGVDRVVRYAFELARSRPAKKLTSATKSNGISITMPYWDERVEAIGKEYPDVKVEKYHIDILCAHFVQRPHIFDVGVGSNLFGDILSDLGPACTGTIGIAPSANLNPSMTSRKDVDPKEWMPSLFEPVHGSAPDIAGKGIANPIGMIWAGQMMLDYLGEKEGAKLVMTAIERVLGAAKEEQKLRGGKSELLTPDMHGSGTTEGLGAAIENEMSKLVQK</sequence>
<dbReference type="NCBIfam" id="TIGR02089">
    <property type="entry name" value="TTC"/>
    <property type="match status" value="1"/>
</dbReference>
<dbReference type="PROSITE" id="PS00470">
    <property type="entry name" value="IDH_IMDH"/>
    <property type="match status" value="1"/>
</dbReference>
<evidence type="ECO:0000313" key="13">
    <source>
        <dbReference type="EMBL" id="PPR06197.1"/>
    </source>
</evidence>
<organism evidence="13 14">
    <name type="scientific">Panaeolus cyanescens</name>
    <dbReference type="NCBI Taxonomy" id="181874"/>
    <lineage>
        <taxon>Eukaryota</taxon>
        <taxon>Fungi</taxon>
        <taxon>Dikarya</taxon>
        <taxon>Basidiomycota</taxon>
        <taxon>Agaricomycotina</taxon>
        <taxon>Agaricomycetes</taxon>
        <taxon>Agaricomycetidae</taxon>
        <taxon>Agaricales</taxon>
        <taxon>Agaricineae</taxon>
        <taxon>Galeropsidaceae</taxon>
        <taxon>Panaeolus</taxon>
    </lineage>
</organism>
<evidence type="ECO:0000259" key="12">
    <source>
        <dbReference type="SMART" id="SM01329"/>
    </source>
</evidence>
<evidence type="ECO:0000256" key="3">
    <source>
        <dbReference type="ARBA" id="ARBA00007769"/>
    </source>
</evidence>
<evidence type="ECO:0000256" key="10">
    <source>
        <dbReference type="ARBA" id="ARBA00049301"/>
    </source>
</evidence>
<dbReference type="Pfam" id="PF00180">
    <property type="entry name" value="Iso_dh"/>
    <property type="match status" value="1"/>
</dbReference>
<dbReference type="AlphaFoldDB" id="A0A409YT47"/>
<feature type="domain" description="Isopropylmalate dehydrogenase-like" evidence="12">
    <location>
        <begin position="63"/>
        <end position="429"/>
    </location>
</feature>
<evidence type="ECO:0000256" key="5">
    <source>
        <dbReference type="ARBA" id="ARBA00022723"/>
    </source>
</evidence>
<name>A0A409YT47_9AGAR</name>